<proteinExistence type="predicted"/>
<dbReference type="PANTHER" id="PTHR20883">
    <property type="entry name" value="PHYTANOYL-COA DIOXYGENASE DOMAIN CONTAINING 1"/>
    <property type="match status" value="1"/>
</dbReference>
<dbReference type="Pfam" id="PF05721">
    <property type="entry name" value="PhyH"/>
    <property type="match status" value="1"/>
</dbReference>
<keyword evidence="2" id="KW-0223">Dioxygenase</keyword>
<comment type="cofactor">
    <cofactor evidence="1">
        <name>Fe(2+)</name>
        <dbReference type="ChEBI" id="CHEBI:29033"/>
    </cofactor>
</comment>
<dbReference type="GO" id="GO:0051213">
    <property type="term" value="F:dioxygenase activity"/>
    <property type="evidence" value="ECO:0007669"/>
    <property type="project" value="UniProtKB-KW"/>
</dbReference>
<dbReference type="RefSeq" id="WP_221007724.1">
    <property type="nucleotide sequence ID" value="NZ_CP081150.1"/>
</dbReference>
<evidence type="ECO:0000256" key="1">
    <source>
        <dbReference type="ARBA" id="ARBA00001954"/>
    </source>
</evidence>
<dbReference type="Gene3D" id="2.60.120.620">
    <property type="entry name" value="q2cbj1_9rhob like domain"/>
    <property type="match status" value="1"/>
</dbReference>
<dbReference type="EMBL" id="CP081150">
    <property type="protein sequence ID" value="QZA79205.1"/>
    <property type="molecule type" value="Genomic_DNA"/>
</dbReference>
<dbReference type="Proteomes" id="UP000825679">
    <property type="component" value="Chromosome"/>
</dbReference>
<protein>
    <submittedName>
        <fullName evidence="2">Phytanoyl-CoA dioxygenase family protein</fullName>
    </submittedName>
</protein>
<dbReference type="InterPro" id="IPR008775">
    <property type="entry name" value="Phytyl_CoA_dOase-like"/>
</dbReference>
<keyword evidence="2" id="KW-0560">Oxidoreductase</keyword>
<keyword evidence="3" id="KW-1185">Reference proteome</keyword>
<evidence type="ECO:0000313" key="3">
    <source>
        <dbReference type="Proteomes" id="UP000825679"/>
    </source>
</evidence>
<evidence type="ECO:0000313" key="2">
    <source>
        <dbReference type="EMBL" id="QZA79205.1"/>
    </source>
</evidence>
<sequence length="263" mass="30029">MIDECSINAYKENGFAIFRGAIDRSVIDELIFEISQFGKSIVGEGFDFYSSETKFVSKEKQSLLYDRLRYLPSMSRLSGNVNLIYLLRELGLTEPVLMGCCNMRYDVPHDVNHLFAWHQDSLYLLGSLNAVTLWIPLTNVNLNAGTIEVIPRSHLNGILPFKRISGKIIAEYIPFLQRDLSLDMDVIDVPVSIDANPGDVVVFSQFLLHRSTINHSSMPRWTAQVRVSDLNCAWFKKNKYPTGDRKNIFFCDYPGFKHSESEC</sequence>
<organism evidence="2 3">
    <name type="scientific">Deefgea tanakiae</name>
    <dbReference type="NCBI Taxonomy" id="2865840"/>
    <lineage>
        <taxon>Bacteria</taxon>
        <taxon>Pseudomonadati</taxon>
        <taxon>Pseudomonadota</taxon>
        <taxon>Betaproteobacteria</taxon>
        <taxon>Neisseriales</taxon>
        <taxon>Chitinibacteraceae</taxon>
        <taxon>Deefgea</taxon>
    </lineage>
</organism>
<reference evidence="2 3" key="1">
    <citation type="submission" date="2021-08" db="EMBL/GenBank/DDBJ databases">
        <title>complete genome sequencing of Deefgea sp. D25.</title>
        <authorList>
            <person name="Bae J.-W."/>
            <person name="Gim D.-H."/>
        </authorList>
    </citation>
    <scope>NUCLEOTIDE SEQUENCE [LARGE SCALE GENOMIC DNA]</scope>
    <source>
        <strain evidence="2 3">D25</strain>
    </source>
</reference>
<name>A0ABX8ZBR4_9NEIS</name>
<dbReference type="SUPFAM" id="SSF51197">
    <property type="entry name" value="Clavaminate synthase-like"/>
    <property type="match status" value="1"/>
</dbReference>
<accession>A0ABX8ZBR4</accession>
<dbReference type="PANTHER" id="PTHR20883:SF48">
    <property type="entry name" value="ECTOINE DIOXYGENASE"/>
    <property type="match status" value="1"/>
</dbReference>
<gene>
    <name evidence="2" type="ORF">K4H28_07365</name>
</gene>